<dbReference type="PANTHER" id="PTHR47007:SF1">
    <property type="entry name" value="SUSHI DOMAIN-CONTAINING PROTEIN 4"/>
    <property type="match status" value="1"/>
</dbReference>
<evidence type="ECO:0000256" key="8">
    <source>
        <dbReference type="ARBA" id="ARBA00023157"/>
    </source>
</evidence>
<comment type="function">
    <text evidence="10">Acts as a complement inhibitor by disrupting the formation of the classical C3 convertase. Isoform 3 inhibits the classical complement pathway, while membrane-bound isoform 1 inhibits deposition of C3b via both the classical and alternative complement pathways.</text>
</comment>
<evidence type="ECO:0000313" key="17">
    <source>
        <dbReference type="Proteomes" id="UP000593571"/>
    </source>
</evidence>
<evidence type="ECO:0000256" key="12">
    <source>
        <dbReference type="PROSITE-ProRule" id="PRU00302"/>
    </source>
</evidence>
<evidence type="ECO:0000256" key="1">
    <source>
        <dbReference type="ARBA" id="ARBA00004479"/>
    </source>
</evidence>
<dbReference type="EMBL" id="JACASE010000018">
    <property type="protein sequence ID" value="KAF6395621.1"/>
    <property type="molecule type" value="Genomic_DNA"/>
</dbReference>
<evidence type="ECO:0000256" key="14">
    <source>
        <dbReference type="SAM" id="Phobius"/>
    </source>
</evidence>
<keyword evidence="3 14" id="KW-0812">Transmembrane</keyword>
<comment type="subcellular location">
    <subcellularLocation>
        <location evidence="1">Membrane</location>
        <topology evidence="1">Single-pass type I membrane protein</topology>
    </subcellularLocation>
</comment>
<keyword evidence="9" id="KW-0325">Glycoprotein</keyword>
<evidence type="ECO:0000256" key="10">
    <source>
        <dbReference type="ARBA" id="ARBA00055065"/>
    </source>
</evidence>
<feature type="disulfide bond" evidence="12">
    <location>
        <begin position="197"/>
        <end position="224"/>
    </location>
</feature>
<evidence type="ECO:0000259" key="15">
    <source>
        <dbReference type="PROSITE" id="PS50923"/>
    </source>
</evidence>
<dbReference type="InterPro" id="IPR042985">
    <property type="entry name" value="SUSD4"/>
</dbReference>
<name>A0A7J8BAT4_ROUAE</name>
<evidence type="ECO:0000256" key="2">
    <source>
        <dbReference type="ARBA" id="ARBA00022659"/>
    </source>
</evidence>
<dbReference type="GO" id="GO:0045959">
    <property type="term" value="P:negative regulation of complement activation, classical pathway"/>
    <property type="evidence" value="ECO:0007669"/>
    <property type="project" value="TreeGrafter"/>
</dbReference>
<proteinExistence type="predicted"/>
<evidence type="ECO:0000256" key="11">
    <source>
        <dbReference type="ARBA" id="ARBA00069048"/>
    </source>
</evidence>
<keyword evidence="6 14" id="KW-1133">Transmembrane helix</keyword>
<dbReference type="Proteomes" id="UP000593571">
    <property type="component" value="Unassembled WGS sequence"/>
</dbReference>
<dbReference type="Gene3D" id="2.10.70.10">
    <property type="entry name" value="Complement Module, domain 1"/>
    <property type="match status" value="4"/>
</dbReference>
<organism evidence="16 17">
    <name type="scientific">Rousettus aegyptiacus</name>
    <name type="common">Egyptian fruit bat</name>
    <name type="synonym">Pteropus aegyptiacus</name>
    <dbReference type="NCBI Taxonomy" id="9407"/>
    <lineage>
        <taxon>Eukaryota</taxon>
        <taxon>Metazoa</taxon>
        <taxon>Chordata</taxon>
        <taxon>Craniata</taxon>
        <taxon>Vertebrata</taxon>
        <taxon>Euteleostomi</taxon>
        <taxon>Mammalia</taxon>
        <taxon>Eutheria</taxon>
        <taxon>Laurasiatheria</taxon>
        <taxon>Chiroptera</taxon>
        <taxon>Yinpterochiroptera</taxon>
        <taxon>Pteropodoidea</taxon>
        <taxon>Pteropodidae</taxon>
        <taxon>Rousettinae</taxon>
        <taxon>Rousettus</taxon>
    </lineage>
</organism>
<evidence type="ECO:0000256" key="5">
    <source>
        <dbReference type="ARBA" id="ARBA00022737"/>
    </source>
</evidence>
<feature type="region of interest" description="Disordered" evidence="13">
    <location>
        <begin position="411"/>
        <end position="447"/>
    </location>
</feature>
<comment type="caution">
    <text evidence="16">The sequence shown here is derived from an EMBL/GenBank/DDBJ whole genome shotgun (WGS) entry which is preliminary data.</text>
</comment>
<evidence type="ECO:0000256" key="3">
    <source>
        <dbReference type="ARBA" id="ARBA00022692"/>
    </source>
</evidence>
<gene>
    <name evidence="16" type="ORF">HJG63_018728</name>
</gene>
<dbReference type="FunFam" id="2.10.70.10:FF:000063">
    <property type="entry name" value="Sushi domain-containing protein 4"/>
    <property type="match status" value="1"/>
</dbReference>
<evidence type="ECO:0000256" key="13">
    <source>
        <dbReference type="SAM" id="MobiDB-lite"/>
    </source>
</evidence>
<dbReference type="PANTHER" id="PTHR47007">
    <property type="entry name" value="SUSHI DOMAIN-CONTAINING PROTEIN 4"/>
    <property type="match status" value="1"/>
</dbReference>
<keyword evidence="5" id="KW-0677">Repeat</keyword>
<dbReference type="Pfam" id="PF00084">
    <property type="entry name" value="Sushi"/>
    <property type="match status" value="3"/>
</dbReference>
<dbReference type="InterPro" id="IPR000436">
    <property type="entry name" value="Sushi_SCR_CCP_dom"/>
</dbReference>
<comment type="caution">
    <text evidence="12">Lacks conserved residue(s) required for the propagation of feature annotation.</text>
</comment>
<evidence type="ECO:0000256" key="4">
    <source>
        <dbReference type="ARBA" id="ARBA00022729"/>
    </source>
</evidence>
<keyword evidence="2 12" id="KW-0768">Sushi</keyword>
<evidence type="ECO:0000256" key="7">
    <source>
        <dbReference type="ARBA" id="ARBA00023136"/>
    </source>
</evidence>
<sequence length="473" mass="51946">MDGGGGPAGPTAGGAALPAALSPDSGLFAGCFWATRGFDDLQVCADPGVPENGFRTPSEGVFFESSVTRFHCQDGFKLKGSTKRLCMKHLNGTLGWIPSDKPICVQEDCRIPQIEDADVHNKTYRHGDQLVVACHEGFKLRYPDLYNLVAFCRDDGTWDNLPICQGCLRPLASSNGYVNISEFQTSFPVGTVISYHCFPGFKLEGSDYLECLHNLIWSSSPPRCLALEVCPLPPVVSHGDFVCHPRPCELYNHGTVVEFYCDPGYSLTSDYKYITCQYGEWFPSYQVYCIKSEQTWPGSHETLLTTWKIVAFTATSVLLALLLVILARMFQTKFKAHFPPRDSSHGRRCVARPGPPDSTAPLGTGTLYLGARATGKCSDLSSWGQRLTSYIMDSTAGDKLRQSAAFTRGFAKTGGTQRDGGIPPAPTRSWTTGPGVSRVRERETAPGTCRRMPRPVDLCHECYLPALKARHIM</sequence>
<keyword evidence="17" id="KW-1185">Reference proteome</keyword>
<evidence type="ECO:0000313" key="16">
    <source>
        <dbReference type="EMBL" id="KAF6395621.1"/>
    </source>
</evidence>
<dbReference type="FunFam" id="2.10.70.10:FF:000030">
    <property type="entry name" value="Sushi domain-containing protein 4"/>
    <property type="match status" value="1"/>
</dbReference>
<feature type="transmembrane region" description="Helical" evidence="14">
    <location>
        <begin position="309"/>
        <end position="327"/>
    </location>
</feature>
<dbReference type="PROSITE" id="PS50923">
    <property type="entry name" value="SUSHI"/>
    <property type="match status" value="3"/>
</dbReference>
<keyword evidence="4" id="KW-0732">Signal</keyword>
<dbReference type="CDD" id="cd00033">
    <property type="entry name" value="CCP"/>
    <property type="match status" value="4"/>
</dbReference>
<keyword evidence="7 14" id="KW-0472">Membrane</keyword>
<protein>
    <recommendedName>
        <fullName evidence="11">Sushi domain-containing protein 4</fullName>
    </recommendedName>
</protein>
<accession>A0A7J8BAT4</accession>
<feature type="domain" description="Sushi" evidence="15">
    <location>
        <begin position="42"/>
        <end position="106"/>
    </location>
</feature>
<dbReference type="GO" id="GO:0045957">
    <property type="term" value="P:negative regulation of complement activation, alternative pathway"/>
    <property type="evidence" value="ECO:0007669"/>
    <property type="project" value="TreeGrafter"/>
</dbReference>
<feature type="domain" description="Sushi" evidence="15">
    <location>
        <begin position="165"/>
        <end position="226"/>
    </location>
</feature>
<dbReference type="GO" id="GO:0016020">
    <property type="term" value="C:membrane"/>
    <property type="evidence" value="ECO:0007669"/>
    <property type="project" value="UniProtKB-SubCell"/>
</dbReference>
<dbReference type="FunFam" id="2.10.70.10:FF:000121">
    <property type="entry name" value="Sushi domain-containing protein 4"/>
    <property type="match status" value="1"/>
</dbReference>
<evidence type="ECO:0000256" key="6">
    <source>
        <dbReference type="ARBA" id="ARBA00022989"/>
    </source>
</evidence>
<keyword evidence="8 12" id="KW-1015">Disulfide bond</keyword>
<dbReference type="AlphaFoldDB" id="A0A7J8BAT4"/>
<evidence type="ECO:0000256" key="9">
    <source>
        <dbReference type="ARBA" id="ARBA00023180"/>
    </source>
</evidence>
<feature type="domain" description="Sushi" evidence="15">
    <location>
        <begin position="228"/>
        <end position="291"/>
    </location>
</feature>
<dbReference type="SUPFAM" id="SSF57535">
    <property type="entry name" value="Complement control module/SCR domain"/>
    <property type="match status" value="4"/>
</dbReference>
<reference evidence="16 17" key="1">
    <citation type="journal article" date="2020" name="Nature">
        <title>Six reference-quality genomes reveal evolution of bat adaptations.</title>
        <authorList>
            <person name="Jebb D."/>
            <person name="Huang Z."/>
            <person name="Pippel M."/>
            <person name="Hughes G.M."/>
            <person name="Lavrichenko K."/>
            <person name="Devanna P."/>
            <person name="Winkler S."/>
            <person name="Jermiin L.S."/>
            <person name="Skirmuntt E.C."/>
            <person name="Katzourakis A."/>
            <person name="Burkitt-Gray L."/>
            <person name="Ray D.A."/>
            <person name="Sullivan K.A.M."/>
            <person name="Roscito J.G."/>
            <person name="Kirilenko B.M."/>
            <person name="Davalos L.M."/>
            <person name="Corthals A.P."/>
            <person name="Power M.L."/>
            <person name="Jones G."/>
            <person name="Ransome R.D."/>
            <person name="Dechmann D.K.N."/>
            <person name="Locatelli A.G."/>
            <person name="Puechmaille S.J."/>
            <person name="Fedrigo O."/>
            <person name="Jarvis E.D."/>
            <person name="Hiller M."/>
            <person name="Vernes S.C."/>
            <person name="Myers E.W."/>
            <person name="Teeling E.C."/>
        </authorList>
    </citation>
    <scope>NUCLEOTIDE SEQUENCE [LARGE SCALE GENOMIC DNA]</scope>
    <source>
        <strain evidence="16">MRouAeg1</strain>
        <tissue evidence="16">Muscle</tissue>
    </source>
</reference>
<dbReference type="SMART" id="SM00032">
    <property type="entry name" value="CCP"/>
    <property type="match status" value="4"/>
</dbReference>
<dbReference type="InterPro" id="IPR035976">
    <property type="entry name" value="Sushi/SCR/CCP_sf"/>
</dbReference>